<dbReference type="Proteomes" id="UP001595912">
    <property type="component" value="Unassembled WGS sequence"/>
</dbReference>
<evidence type="ECO:0000256" key="8">
    <source>
        <dbReference type="ARBA" id="ARBA00024092"/>
    </source>
</evidence>
<feature type="region of interest" description="Disordered" evidence="9">
    <location>
        <begin position="1"/>
        <end position="24"/>
    </location>
</feature>
<dbReference type="EC" id="4.2.3.152" evidence="7"/>
<dbReference type="PANTHER" id="PTHR43622">
    <property type="entry name" value="3-DEHYDROQUINATE SYNTHASE"/>
    <property type="match status" value="1"/>
</dbReference>
<evidence type="ECO:0000256" key="6">
    <source>
        <dbReference type="ARBA" id="ARBA00023993"/>
    </source>
</evidence>
<dbReference type="Pfam" id="PF24621">
    <property type="entry name" value="DHQS_C"/>
    <property type="match status" value="1"/>
</dbReference>
<sequence>MFPFDEQAIGRHQRGEQSVLPTTHPSEQSAGLFALGAPVTHWAVKATQSVSYEIQLCDDVFALDNLTLLEDVTPAGGRPRRLLVVDANVDRLYGARIRAYLEHHDVIHRICVIDSGETAKAMDTTLRIIDALDDFGIDRRREPVIGVGGGVLLDMVGFACGMYRRATPYVRVPTTLIGLVDAAVGIKTGINNNGHKNRLGSYFAADRTLLDRTFLGTLPHRHVSNGLAEVLKIALIKDGRLFELFAQHAGQFVTTRMQHPADAATELLERAIQGMLEELQPNLWEKVLERVVDYGHTFSPTLEMHALPELLHGEAVSVDMALTTVLAERRGLLDAGQRREILAVMAALRLPTWHPLCTPDTLGRALRDTVRHRDGQQRLPLPIGIGSATFVNDVTDAELAEAARALAEARFEVTR</sequence>
<organism evidence="12 13">
    <name type="scientific">Dactylosporangium cerinum</name>
    <dbReference type="NCBI Taxonomy" id="1434730"/>
    <lineage>
        <taxon>Bacteria</taxon>
        <taxon>Bacillati</taxon>
        <taxon>Actinomycetota</taxon>
        <taxon>Actinomycetes</taxon>
        <taxon>Micromonosporales</taxon>
        <taxon>Micromonosporaceae</taxon>
        <taxon>Dactylosporangium</taxon>
    </lineage>
</organism>
<evidence type="ECO:0000259" key="11">
    <source>
        <dbReference type="Pfam" id="PF24621"/>
    </source>
</evidence>
<name>A0ABV9VU25_9ACTN</name>
<comment type="caution">
    <text evidence="12">The sequence shown here is derived from an EMBL/GenBank/DDBJ whole genome shotgun (WGS) entry which is preliminary data.</text>
</comment>
<dbReference type="CDD" id="cd08199">
    <property type="entry name" value="EEVS"/>
    <property type="match status" value="1"/>
</dbReference>
<dbReference type="SUPFAM" id="SSF56796">
    <property type="entry name" value="Dehydroquinate synthase-like"/>
    <property type="match status" value="1"/>
</dbReference>
<dbReference type="PANTHER" id="PTHR43622:SF3">
    <property type="entry name" value="2-EPI-5-EPI-VALIOLONE SYNTHASE"/>
    <property type="match status" value="1"/>
</dbReference>
<evidence type="ECO:0000256" key="1">
    <source>
        <dbReference type="ARBA" id="ARBA00001911"/>
    </source>
</evidence>
<feature type="domain" description="3-dehydroquinate synthase N-terminal" evidence="10">
    <location>
        <begin position="111"/>
        <end position="224"/>
    </location>
</feature>
<dbReference type="RefSeq" id="WP_380115958.1">
    <property type="nucleotide sequence ID" value="NZ_JBHSIU010000018.1"/>
</dbReference>
<dbReference type="InterPro" id="IPR035872">
    <property type="entry name" value="EEVS-like"/>
</dbReference>
<dbReference type="Pfam" id="PF01761">
    <property type="entry name" value="DHQ_synthase"/>
    <property type="match status" value="1"/>
</dbReference>
<accession>A0ABV9VU25</accession>
<dbReference type="Gene3D" id="3.40.50.1970">
    <property type="match status" value="1"/>
</dbReference>
<evidence type="ECO:0000256" key="9">
    <source>
        <dbReference type="SAM" id="MobiDB-lite"/>
    </source>
</evidence>
<evidence type="ECO:0000259" key="10">
    <source>
        <dbReference type="Pfam" id="PF01761"/>
    </source>
</evidence>
<keyword evidence="3" id="KW-0547">Nucleotide-binding</keyword>
<dbReference type="InterPro" id="IPR056179">
    <property type="entry name" value="DHQS_C"/>
</dbReference>
<comment type="cofactor">
    <cofactor evidence="1">
        <name>NAD(+)</name>
        <dbReference type="ChEBI" id="CHEBI:57540"/>
    </cofactor>
</comment>
<dbReference type="GO" id="GO:0016829">
    <property type="term" value="F:lyase activity"/>
    <property type="evidence" value="ECO:0007669"/>
    <property type="project" value="UniProtKB-KW"/>
</dbReference>
<evidence type="ECO:0000256" key="7">
    <source>
        <dbReference type="ARBA" id="ARBA00024060"/>
    </source>
</evidence>
<keyword evidence="5 12" id="KW-0456">Lyase</keyword>
<keyword evidence="2" id="KW-0479">Metal-binding</keyword>
<evidence type="ECO:0000256" key="2">
    <source>
        <dbReference type="ARBA" id="ARBA00022723"/>
    </source>
</evidence>
<keyword evidence="13" id="KW-1185">Reference proteome</keyword>
<reference evidence="13" key="1">
    <citation type="journal article" date="2019" name="Int. J. Syst. Evol. Microbiol.">
        <title>The Global Catalogue of Microorganisms (GCM) 10K type strain sequencing project: providing services to taxonomists for standard genome sequencing and annotation.</title>
        <authorList>
            <consortium name="The Broad Institute Genomics Platform"/>
            <consortium name="The Broad Institute Genome Sequencing Center for Infectious Disease"/>
            <person name="Wu L."/>
            <person name="Ma J."/>
        </authorList>
    </citation>
    <scope>NUCLEOTIDE SEQUENCE [LARGE SCALE GENOMIC DNA]</scope>
    <source>
        <strain evidence="13">CGMCC 4.7152</strain>
    </source>
</reference>
<dbReference type="Gene3D" id="1.20.1090.10">
    <property type="entry name" value="Dehydroquinate synthase-like - alpha domain"/>
    <property type="match status" value="1"/>
</dbReference>
<feature type="domain" description="3-dehydroquinate synthase C-terminal" evidence="11">
    <location>
        <begin position="226"/>
        <end position="366"/>
    </location>
</feature>
<dbReference type="EMBL" id="JBHSIU010000018">
    <property type="protein sequence ID" value="MFC4999512.1"/>
    <property type="molecule type" value="Genomic_DNA"/>
</dbReference>
<evidence type="ECO:0000313" key="13">
    <source>
        <dbReference type="Proteomes" id="UP001595912"/>
    </source>
</evidence>
<protein>
    <recommendedName>
        <fullName evidence="8">2-epi-5-epi-valiolone synthase</fullName>
        <ecNumber evidence="7">4.2.3.152</ecNumber>
    </recommendedName>
</protein>
<evidence type="ECO:0000256" key="4">
    <source>
        <dbReference type="ARBA" id="ARBA00023027"/>
    </source>
</evidence>
<keyword evidence="4" id="KW-0520">NAD</keyword>
<dbReference type="InterPro" id="IPR050071">
    <property type="entry name" value="Dehydroquinate_synthase"/>
</dbReference>
<evidence type="ECO:0000256" key="3">
    <source>
        <dbReference type="ARBA" id="ARBA00022741"/>
    </source>
</evidence>
<dbReference type="InterPro" id="IPR030960">
    <property type="entry name" value="DHQS/DOIS_N"/>
</dbReference>
<evidence type="ECO:0000256" key="5">
    <source>
        <dbReference type="ARBA" id="ARBA00023239"/>
    </source>
</evidence>
<proteinExistence type="predicted"/>
<gene>
    <name evidence="12" type="ORF">ACFPIJ_16940</name>
</gene>
<evidence type="ECO:0000313" key="12">
    <source>
        <dbReference type="EMBL" id="MFC4999512.1"/>
    </source>
</evidence>
<comment type="catalytic activity">
    <reaction evidence="6">
        <text>D-sedoheptulose 7-phosphate = 2-epi-5-epi-valiolone + phosphate</text>
        <dbReference type="Rhea" id="RHEA:44184"/>
        <dbReference type="ChEBI" id="CHEBI:43474"/>
        <dbReference type="ChEBI" id="CHEBI:57483"/>
        <dbReference type="ChEBI" id="CHEBI:84187"/>
        <dbReference type="EC" id="4.2.3.152"/>
    </reaction>
</comment>